<keyword evidence="1" id="KW-0328">Glycosyltransferase</keyword>
<dbReference type="PANTHER" id="PTHR22916">
    <property type="entry name" value="GLYCOSYLTRANSFERASE"/>
    <property type="match status" value="1"/>
</dbReference>
<dbReference type="PANTHER" id="PTHR22916:SF51">
    <property type="entry name" value="GLYCOSYLTRANSFERASE EPSH-RELATED"/>
    <property type="match status" value="1"/>
</dbReference>
<evidence type="ECO:0000259" key="3">
    <source>
        <dbReference type="Pfam" id="PF00535"/>
    </source>
</evidence>
<dbReference type="AlphaFoldDB" id="A0A6S7DRX0"/>
<evidence type="ECO:0000256" key="2">
    <source>
        <dbReference type="ARBA" id="ARBA00022679"/>
    </source>
</evidence>
<evidence type="ECO:0000313" key="5">
    <source>
        <dbReference type="Proteomes" id="UP000494272"/>
    </source>
</evidence>
<dbReference type="RefSeq" id="WP_175167232.1">
    <property type="nucleotide sequence ID" value="NZ_CADIKW010000003.1"/>
</dbReference>
<feature type="domain" description="Glycosyltransferase 2-like" evidence="3">
    <location>
        <begin position="12"/>
        <end position="136"/>
    </location>
</feature>
<protein>
    <recommendedName>
        <fullName evidence="3">Glycosyltransferase 2-like domain-containing protein</fullName>
    </recommendedName>
</protein>
<keyword evidence="2" id="KW-0808">Transferase</keyword>
<reference evidence="4 5" key="1">
    <citation type="submission" date="2020-04" db="EMBL/GenBank/DDBJ databases">
        <authorList>
            <person name="De Canck E."/>
        </authorList>
    </citation>
    <scope>NUCLEOTIDE SEQUENCE [LARGE SCALE GENOMIC DNA]</scope>
    <source>
        <strain evidence="4 5">LMG 26841</strain>
    </source>
</reference>
<dbReference type="GeneID" id="94355588"/>
<gene>
    <name evidence="4" type="ORF">LMG26841_02044</name>
</gene>
<organism evidence="4 5">
    <name type="scientific">Achromobacter dolens</name>
    <dbReference type="NCBI Taxonomy" id="1287738"/>
    <lineage>
        <taxon>Bacteria</taxon>
        <taxon>Pseudomonadati</taxon>
        <taxon>Pseudomonadota</taxon>
        <taxon>Betaproteobacteria</taxon>
        <taxon>Burkholderiales</taxon>
        <taxon>Alcaligenaceae</taxon>
        <taxon>Achromobacter</taxon>
    </lineage>
</organism>
<dbReference type="Pfam" id="PF00535">
    <property type="entry name" value="Glycos_transf_2"/>
    <property type="match status" value="1"/>
</dbReference>
<dbReference type="Gene3D" id="3.90.550.10">
    <property type="entry name" value="Spore Coat Polysaccharide Biosynthesis Protein SpsA, Chain A"/>
    <property type="match status" value="1"/>
</dbReference>
<dbReference type="GO" id="GO:0016758">
    <property type="term" value="F:hexosyltransferase activity"/>
    <property type="evidence" value="ECO:0007669"/>
    <property type="project" value="UniProtKB-ARBA"/>
</dbReference>
<keyword evidence="5" id="KW-1185">Reference proteome</keyword>
<sequence length="344" mass="38375">MNHVDPIAPQISLIVPVYNCERYLAHQLDALLGDAAMDVEVIAVDDGSADGGMAILQAYAAKDARLRIIRQAHLGQGAARNAGLQAARGTWIAFADADDVLPVAGLAAWHEQAVSQELDVLVGNAYRFTDTPPLPPRPAVLTRQPVGRTMAGTDWIVHCVGVGEWPHYVCLQLIRRDLIRRHGLAFDPTIFHEDILWTVDLALVARRIGFAPEPVYGYRRNPDSTTLSPSPQVRQWRGVSYVHIIGTLLVRSLRRELDRGTRISIVRHAQHELLCFVDLLRKGVDSPQMRAHLARAMLDLRAWPRLVRHARGFTDLRRLLKAYWRLRRMARAAGPVAANVAASR</sequence>
<proteinExistence type="predicted"/>
<dbReference type="Proteomes" id="UP000494272">
    <property type="component" value="Unassembled WGS sequence"/>
</dbReference>
<dbReference type="InterPro" id="IPR001173">
    <property type="entry name" value="Glyco_trans_2-like"/>
</dbReference>
<accession>A0A6S7DRX0</accession>
<evidence type="ECO:0000313" key="4">
    <source>
        <dbReference type="EMBL" id="CAB3852846.1"/>
    </source>
</evidence>
<evidence type="ECO:0000256" key="1">
    <source>
        <dbReference type="ARBA" id="ARBA00022676"/>
    </source>
</evidence>
<name>A0A6S7DRX0_9BURK</name>
<dbReference type="CDD" id="cd00761">
    <property type="entry name" value="Glyco_tranf_GTA_type"/>
    <property type="match status" value="1"/>
</dbReference>
<dbReference type="InterPro" id="IPR029044">
    <property type="entry name" value="Nucleotide-diphossugar_trans"/>
</dbReference>
<dbReference type="EMBL" id="CADIKW010000003">
    <property type="protein sequence ID" value="CAB3852846.1"/>
    <property type="molecule type" value="Genomic_DNA"/>
</dbReference>
<dbReference type="SUPFAM" id="SSF53448">
    <property type="entry name" value="Nucleotide-diphospho-sugar transferases"/>
    <property type="match status" value="1"/>
</dbReference>